<evidence type="ECO:0000256" key="2">
    <source>
        <dbReference type="SAM" id="Phobius"/>
    </source>
</evidence>
<sequence>MSIGLLLLMLSAFLRRSLLSVFAALFCVGLVLVPVSAVSAADLVDPATGATVKATPSVATTTVTAGELLHTMKVPVTDGIAPTRVLASVAARAPFAGSLSVVVGGRTVLTTEASATTLDVPVRATDKVNGALEIGFQLSAASAASGARCETADRSLTISTLGIVGDGVPSAPTTVGGFFSDTVTAVSIVVPDSADDALRAAGLSAAASLASRYPSRVAIAVGEKSGTEGLPRLDAATGRIVRFETGEGPVATAISTEAGIPVLTLKGAEDGLAPAGAALGSTYSGLASRATTSGLAQKVIPSSSLEHTLADFGADRLALRNSGSTSSYTTITQSAFGGPVSSIDLHLVGTHSAIPAGITATANIYWNDFLIGSTVLGADTAIDLPLSVPSERLASSNALAVRLSAVHENGGQCIGAESAVPIEFFVDGARSRVTGVRGESTAPGFSRFPQVFGGALPVAFGASANGADALRSAGALVTALQRVDPHQLAISVVGLGDFIGSDRSGLVVGAGSDEAETLRTPLRLASFTAIHSARFDYGVGTQAPYAALEAFTVDRRDILLLGGWSPHGSATESSALQASVADSVGTKGWTSLAGNLEVSGSTSADPVQIDSNEITPQAEVKDDYSSYAVWCLVVLVLLGALIVTGWLVRRRRSRRVAAYVDAQERAATSAGGGAPALGDSSGKQPPAHPSIPE</sequence>
<dbReference type="Proteomes" id="UP000237966">
    <property type="component" value="Unassembled WGS sequence"/>
</dbReference>
<evidence type="ECO:0000313" key="4">
    <source>
        <dbReference type="Proteomes" id="UP000237966"/>
    </source>
</evidence>
<protein>
    <recommendedName>
        <fullName evidence="5">Cellulose biosynthesis cyclic di-GMP-binding regulatory protein BcsB</fullName>
    </recommendedName>
</protein>
<name>A0A2S5Y9Y7_9MICO</name>
<feature type="transmembrane region" description="Helical" evidence="2">
    <location>
        <begin position="627"/>
        <end position="648"/>
    </location>
</feature>
<keyword evidence="2" id="KW-0472">Membrane</keyword>
<evidence type="ECO:0000313" key="3">
    <source>
        <dbReference type="EMBL" id="PPI17138.1"/>
    </source>
</evidence>
<evidence type="ECO:0000256" key="1">
    <source>
        <dbReference type="SAM" id="MobiDB-lite"/>
    </source>
</evidence>
<keyword evidence="2" id="KW-0812">Transmembrane</keyword>
<keyword evidence="2" id="KW-1133">Transmembrane helix</keyword>
<organism evidence="3 4">
    <name type="scientific">Rathayibacter toxicus</name>
    <dbReference type="NCBI Taxonomy" id="145458"/>
    <lineage>
        <taxon>Bacteria</taxon>
        <taxon>Bacillati</taxon>
        <taxon>Actinomycetota</taxon>
        <taxon>Actinomycetes</taxon>
        <taxon>Micrococcales</taxon>
        <taxon>Microbacteriaceae</taxon>
        <taxon>Rathayibacter</taxon>
    </lineage>
</organism>
<feature type="region of interest" description="Disordered" evidence="1">
    <location>
        <begin position="664"/>
        <end position="693"/>
    </location>
</feature>
<accession>A0A2S5Y9Y7</accession>
<proteinExistence type="predicted"/>
<comment type="caution">
    <text evidence="3">The sequence shown here is derived from an EMBL/GenBank/DDBJ whole genome shotgun (WGS) entry which is preliminary data.</text>
</comment>
<gene>
    <name evidence="3" type="ORF">C5C51_00460</name>
</gene>
<dbReference type="OrthoDB" id="3776409at2"/>
<dbReference type="RefSeq" id="WP_027692806.1">
    <property type="nucleotide sequence ID" value="NZ_CP037977.1"/>
</dbReference>
<dbReference type="AlphaFoldDB" id="A0A2S5Y9Y7"/>
<dbReference type="EMBL" id="PSWU01000001">
    <property type="protein sequence ID" value="PPI17138.1"/>
    <property type="molecule type" value="Genomic_DNA"/>
</dbReference>
<evidence type="ECO:0008006" key="5">
    <source>
        <dbReference type="Google" id="ProtNLM"/>
    </source>
</evidence>
<reference evidence="3 4" key="1">
    <citation type="submission" date="2018-02" db="EMBL/GenBank/DDBJ databases">
        <title>Bacteriophage NCPPB3778 and a type I-E CRISPR drive the evolution of the US Biological Select Agent, Rathayibacter toxicus.</title>
        <authorList>
            <person name="Davis E.W.II."/>
            <person name="Tabima J.F."/>
            <person name="Weisberg A.J."/>
            <person name="Lopes L.D."/>
            <person name="Wiseman M.S."/>
            <person name="Wiseman M.S."/>
            <person name="Pupko T."/>
            <person name="Belcher M.S."/>
            <person name="Sechler A.J."/>
            <person name="Tancos M.A."/>
            <person name="Schroeder B.K."/>
            <person name="Murray T.D."/>
            <person name="Luster D.G."/>
            <person name="Schneider W.L."/>
            <person name="Rogers E."/>
            <person name="Andreote F.D."/>
            <person name="Grunwald N.J."/>
            <person name="Putnam M.L."/>
            <person name="Chang J.H."/>
        </authorList>
    </citation>
    <scope>NUCLEOTIDE SEQUENCE [LARGE SCALE GENOMIC DNA]</scope>
    <source>
        <strain evidence="3 4">FH99</strain>
    </source>
</reference>